<dbReference type="Proteomes" id="UP000249725">
    <property type="component" value="Unassembled WGS sequence"/>
</dbReference>
<sequence length="174" mass="18440">MRSGNPADSARFRLPSGVARLSRRSAAAGLEAFAVRALWPVIAVLFLGIGLQKLTAYEAFAVAPIARTSPFLAWIYDLAGVRNASRVFAAIEVLIGGGLLMGFVRPGHIAAKLASVGAAVTAFITFAFLFTAPGVLVKERGLTLLSLEVGQLFLKDLVLLTACLVLVGQSWRSR</sequence>
<evidence type="ECO:0000313" key="3">
    <source>
        <dbReference type="Proteomes" id="UP000249725"/>
    </source>
</evidence>
<dbReference type="GO" id="GO:0005886">
    <property type="term" value="C:plasma membrane"/>
    <property type="evidence" value="ECO:0007669"/>
    <property type="project" value="TreeGrafter"/>
</dbReference>
<accession>A0A328APT9</accession>
<feature type="transmembrane region" description="Helical" evidence="1">
    <location>
        <begin position="116"/>
        <end position="137"/>
    </location>
</feature>
<keyword evidence="1" id="KW-0812">Transmembrane</keyword>
<reference evidence="3" key="1">
    <citation type="submission" date="2018-05" db="EMBL/GenBank/DDBJ databases">
        <authorList>
            <person name="Li X."/>
        </authorList>
    </citation>
    <scope>NUCLEOTIDE SEQUENCE [LARGE SCALE GENOMIC DNA]</scope>
    <source>
        <strain evidence="3">YIM 73061</strain>
    </source>
</reference>
<keyword evidence="1" id="KW-0472">Membrane</keyword>
<name>A0A328APT9_9CAUL</name>
<keyword evidence="1" id="KW-1133">Transmembrane helix</keyword>
<dbReference type="PANTHER" id="PTHR40106:SF1">
    <property type="entry name" value="INNER MEMBRANE PROTEIN RCLC"/>
    <property type="match status" value="1"/>
</dbReference>
<dbReference type="Pfam" id="PF04224">
    <property type="entry name" value="DUF417"/>
    <property type="match status" value="1"/>
</dbReference>
<dbReference type="GO" id="GO:1901530">
    <property type="term" value="P:response to hypochlorite"/>
    <property type="evidence" value="ECO:0007669"/>
    <property type="project" value="TreeGrafter"/>
</dbReference>
<feature type="transmembrane region" description="Helical" evidence="1">
    <location>
        <begin position="87"/>
        <end position="104"/>
    </location>
</feature>
<evidence type="ECO:0008006" key="4">
    <source>
        <dbReference type="Google" id="ProtNLM"/>
    </source>
</evidence>
<gene>
    <name evidence="2" type="ORF">DJ018_03485</name>
</gene>
<evidence type="ECO:0000313" key="2">
    <source>
        <dbReference type="EMBL" id="RAK57033.1"/>
    </source>
</evidence>
<evidence type="ECO:0000256" key="1">
    <source>
        <dbReference type="SAM" id="Phobius"/>
    </source>
</evidence>
<feature type="transmembrane region" description="Helical" evidence="1">
    <location>
        <begin position="149"/>
        <end position="168"/>
    </location>
</feature>
<proteinExistence type="predicted"/>
<comment type="caution">
    <text evidence="2">The sequence shown here is derived from an EMBL/GenBank/DDBJ whole genome shotgun (WGS) entry which is preliminary data.</text>
</comment>
<dbReference type="AlphaFoldDB" id="A0A328APT9"/>
<dbReference type="EMBL" id="QFYR01000001">
    <property type="protein sequence ID" value="RAK57033.1"/>
    <property type="molecule type" value="Genomic_DNA"/>
</dbReference>
<organism evidence="2 3">
    <name type="scientific">Phenylobacterium deserti</name>
    <dbReference type="NCBI Taxonomy" id="1914756"/>
    <lineage>
        <taxon>Bacteria</taxon>
        <taxon>Pseudomonadati</taxon>
        <taxon>Pseudomonadota</taxon>
        <taxon>Alphaproteobacteria</taxon>
        <taxon>Caulobacterales</taxon>
        <taxon>Caulobacteraceae</taxon>
        <taxon>Phenylobacterium</taxon>
    </lineage>
</organism>
<dbReference type="InterPro" id="IPR007339">
    <property type="entry name" value="RclC-like"/>
</dbReference>
<protein>
    <recommendedName>
        <fullName evidence="4">DUF417 family protein</fullName>
    </recommendedName>
</protein>
<feature type="transmembrane region" description="Helical" evidence="1">
    <location>
        <begin position="26"/>
        <end position="49"/>
    </location>
</feature>
<keyword evidence="3" id="KW-1185">Reference proteome</keyword>
<dbReference type="OrthoDB" id="1118972at2"/>
<dbReference type="PANTHER" id="PTHR40106">
    <property type="entry name" value="INNER MEMBRANE PROTEIN RCLC"/>
    <property type="match status" value="1"/>
</dbReference>